<keyword evidence="8" id="KW-1185">Reference proteome</keyword>
<dbReference type="InterPro" id="IPR004111">
    <property type="entry name" value="Repressor_TetR_C"/>
</dbReference>
<keyword evidence="3 5" id="KW-0238">DNA-binding</keyword>
<dbReference type="Proteomes" id="UP001181046">
    <property type="component" value="Unassembled WGS sequence"/>
</dbReference>
<keyword evidence="1" id="KW-0678">Repressor</keyword>
<dbReference type="PROSITE" id="PS50977">
    <property type="entry name" value="HTH_TETR_2"/>
    <property type="match status" value="1"/>
</dbReference>
<evidence type="ECO:0000259" key="6">
    <source>
        <dbReference type="PROSITE" id="PS50977"/>
    </source>
</evidence>
<gene>
    <name evidence="7" type="ORF">P7H27_02265</name>
</gene>
<comment type="caution">
    <text evidence="7">The sequence shown here is derived from an EMBL/GenBank/DDBJ whole genome shotgun (WGS) entry which is preliminary data.</text>
</comment>
<dbReference type="RefSeq" id="WP_311829341.1">
    <property type="nucleotide sequence ID" value="NZ_JARQAJ010000001.1"/>
</dbReference>
<reference evidence="7" key="1">
    <citation type="submission" date="2023-03" db="EMBL/GenBank/DDBJ databases">
        <authorList>
            <person name="Shen W."/>
            <person name="Cai J."/>
        </authorList>
    </citation>
    <scope>NUCLEOTIDE SEQUENCE</scope>
    <source>
        <strain evidence="7">P66-3</strain>
    </source>
</reference>
<accession>A0ABU3F807</accession>
<dbReference type="PRINTS" id="PR00400">
    <property type="entry name" value="TETREPRESSOR"/>
</dbReference>
<evidence type="ECO:0000256" key="1">
    <source>
        <dbReference type="ARBA" id="ARBA00022491"/>
    </source>
</evidence>
<dbReference type="SUPFAM" id="SSF48498">
    <property type="entry name" value="Tetracyclin repressor-like, C-terminal domain"/>
    <property type="match status" value="1"/>
</dbReference>
<keyword evidence="2" id="KW-0805">Transcription regulation</keyword>
<feature type="domain" description="HTH tetR-type" evidence="6">
    <location>
        <begin position="5"/>
        <end position="66"/>
    </location>
</feature>
<evidence type="ECO:0000256" key="5">
    <source>
        <dbReference type="PROSITE-ProRule" id="PRU00335"/>
    </source>
</evidence>
<protein>
    <submittedName>
        <fullName evidence="7">TetR/AcrR family transcriptional regulator C-terminal domain-containing protein</fullName>
    </submittedName>
</protein>
<dbReference type="InterPro" id="IPR050109">
    <property type="entry name" value="HTH-type_TetR-like_transc_reg"/>
</dbReference>
<name>A0ABU3F807_9ENTE</name>
<feature type="DNA-binding region" description="H-T-H motif" evidence="5">
    <location>
        <begin position="29"/>
        <end position="48"/>
    </location>
</feature>
<dbReference type="PANTHER" id="PTHR30055:SF151">
    <property type="entry name" value="TRANSCRIPTIONAL REGULATORY PROTEIN"/>
    <property type="match status" value="1"/>
</dbReference>
<dbReference type="Gene3D" id="1.10.10.60">
    <property type="entry name" value="Homeodomain-like"/>
    <property type="match status" value="1"/>
</dbReference>
<evidence type="ECO:0000256" key="2">
    <source>
        <dbReference type="ARBA" id="ARBA00023015"/>
    </source>
</evidence>
<proteinExistence type="predicted"/>
<organism evidence="7 8">
    <name type="scientific">Enterococcus xiangfangensis</name>
    <dbReference type="NCBI Taxonomy" id="1296537"/>
    <lineage>
        <taxon>Bacteria</taxon>
        <taxon>Bacillati</taxon>
        <taxon>Bacillota</taxon>
        <taxon>Bacilli</taxon>
        <taxon>Lactobacillales</taxon>
        <taxon>Enterococcaceae</taxon>
        <taxon>Enterococcus</taxon>
    </lineage>
</organism>
<dbReference type="InterPro" id="IPR009057">
    <property type="entry name" value="Homeodomain-like_sf"/>
</dbReference>
<dbReference type="InterPro" id="IPR003012">
    <property type="entry name" value="Tet_transcr_reg_TetR"/>
</dbReference>
<dbReference type="SUPFAM" id="SSF46689">
    <property type="entry name" value="Homeodomain-like"/>
    <property type="match status" value="1"/>
</dbReference>
<dbReference type="Gene3D" id="1.10.357.10">
    <property type="entry name" value="Tetracycline Repressor, domain 2"/>
    <property type="match status" value="1"/>
</dbReference>
<evidence type="ECO:0000256" key="4">
    <source>
        <dbReference type="ARBA" id="ARBA00023163"/>
    </source>
</evidence>
<evidence type="ECO:0000313" key="7">
    <source>
        <dbReference type="EMBL" id="MDT2758605.1"/>
    </source>
</evidence>
<evidence type="ECO:0000256" key="3">
    <source>
        <dbReference type="ARBA" id="ARBA00023125"/>
    </source>
</evidence>
<dbReference type="Pfam" id="PF02909">
    <property type="entry name" value="TetR_C_1"/>
    <property type="match status" value="1"/>
</dbReference>
<sequence length="217" mass="25424">MAENKLTREKIVQEAFDLLAENQTIEALSMRKLATRLHVQAPALYWYFNNKQALLQKMIETMEEELIIPDQNLVWHEQLFQFMESYYDLYTKFPCGAELEIHTVPAYPSRLEHLETMAQLLISIGLSPVESHNALLSMHHLLIGQLIDQQHEDILRKDSLKKQSELMVYVTKMRDYANEHQLSSLVENFAHRRQQDPKANFLNSIRIYLAGIEKKLS</sequence>
<dbReference type="InterPro" id="IPR036271">
    <property type="entry name" value="Tet_transcr_reg_TetR-rel_C_sf"/>
</dbReference>
<keyword evidence="4" id="KW-0804">Transcription</keyword>
<dbReference type="EMBL" id="JARQAJ010000001">
    <property type="protein sequence ID" value="MDT2758605.1"/>
    <property type="molecule type" value="Genomic_DNA"/>
</dbReference>
<evidence type="ECO:0000313" key="8">
    <source>
        <dbReference type="Proteomes" id="UP001181046"/>
    </source>
</evidence>
<dbReference type="Pfam" id="PF00440">
    <property type="entry name" value="TetR_N"/>
    <property type="match status" value="1"/>
</dbReference>
<dbReference type="InterPro" id="IPR001647">
    <property type="entry name" value="HTH_TetR"/>
</dbReference>
<dbReference type="PANTHER" id="PTHR30055">
    <property type="entry name" value="HTH-TYPE TRANSCRIPTIONAL REGULATOR RUTR"/>
    <property type="match status" value="1"/>
</dbReference>